<dbReference type="Proteomes" id="UP000037510">
    <property type="component" value="Unassembled WGS sequence"/>
</dbReference>
<evidence type="ECO:0000256" key="3">
    <source>
        <dbReference type="ARBA" id="ARBA00022723"/>
    </source>
</evidence>
<dbReference type="GO" id="GO:0030145">
    <property type="term" value="F:manganese ion binding"/>
    <property type="evidence" value="ECO:0007669"/>
    <property type="project" value="InterPro"/>
</dbReference>
<comment type="cofactor">
    <cofactor evidence="1">
        <name>Mn(2+)</name>
        <dbReference type="ChEBI" id="CHEBI:29035"/>
    </cofactor>
</comment>
<keyword evidence="4" id="KW-0378">Hydrolase</keyword>
<sequence length="1196" mass="133999">MHNSRISLSFVSRELRRVCRQSFIQRTARCKSSVGNPPSETPVAQFAIPKGILGQPTCHTHPHLVPKDNLTRGITQAEFRERRETLVGKLVADVDNMHKTHIIVIPAARKQFMSDQIPFVFRQNSDFFYLTGCLEPSAILVMVKPAQTDNFKSVLFVHEKDSHAELWEGPRTGCADAVRLFTVDEARPVDTFGGYLNNHAEMWEGPRTGCADAVRLFTVDEARPVDTFGGYLNKYHYEKDSHAELWEGPRTGCAEAVRLFTVDEAPPVDTFGGYLNKYHYEKDSHAELWEGPRTGCADAVRLFTVYEAPPVDTFGGYLNKYHYEKDSHAELWEGPRTGCADAVRLFTVYEARPVDTFGGYLNKYHYEKDSHAELWEGPRTGCADAVRLFTVYEARPVDTFGGYLNNMTASSKPSVLWYHNQSPSNPDIHTTVRAVLRHDSQVSLSDPQRALHFMRVIKSPAEVQLMKDACYTGAQSVNMAMACTKPVCFTLRHDSQVSLSHPQRALHFMRVIKSPAEVQLMKDACYTGAQSVNMAMACTKLPVCKHAINAVLEYSCKLAGAEHAAFPPVVGGGARATHIHYVANNQLLDESEMLLVVSGCQRWMYNSDISRTWPVSGRFSKYHRILYELILSVQLFDSMCWLLGARLQAEGILSKDIDRDQLIGLGAHIHYVANNQLLDESEMLLVDSGCQRWMYNSDISRTWPVSGRFSKYHRILYELILSAQLFDSMCWLLGARLQAEGILSKDIDRDQLIGVSLSPYIHTYIHRADRPPLDQLFDSMCWLLGARLQAEGILSKDIDRYQLIGVSLSPYIHTYIHRADRPPLGQLFDSMCWLLGARLQAEGILSKDIDRYQLIGVSLSPYIHTYIELVGSHCPPLGQLFDSMCWLLGARLQAEGILSKDIDRYQLIGVSLSPYIHTYIHRAGRLALTAAGPAVRQHVLAAGRAAASRGHPVQRYRQRSTYWSEAGRLALSAAGPAVRQHVLAAGRAAASRGHPLGLDVHDAPLVRRATPLRTNMVITVEPGHILLLARARRARRAARAPRDAAPHQHLGLDVHEAPLVRRATPLRTNMVITVEPGIYIRPDDQSVPAEFRGIGIRIEDDVLITDSDPLVLTDSCVKDVADIEAIVGKHALHANIISLVPLNAEQPGLLLHKVRHLQAYVSLTRRFITSKPLERVNTTLVSTISEFYTMKTVRES</sequence>
<name>A0A0L7KYU2_OPEBR</name>
<dbReference type="EMBL" id="JTDY01004243">
    <property type="protein sequence ID" value="KOB68397.1"/>
    <property type="molecule type" value="Genomic_DNA"/>
</dbReference>
<evidence type="ECO:0000256" key="4">
    <source>
        <dbReference type="ARBA" id="ARBA00022801"/>
    </source>
</evidence>
<proteinExistence type="inferred from homology"/>
<protein>
    <submittedName>
        <fullName evidence="7">Putative xaa-pro dipeptidase app</fullName>
    </submittedName>
</protein>
<dbReference type="STRING" id="104452.A0A0L7KYU2"/>
<keyword evidence="8" id="KW-1185">Reference proteome</keyword>
<evidence type="ECO:0000313" key="7">
    <source>
        <dbReference type="EMBL" id="KOB68397.1"/>
    </source>
</evidence>
<dbReference type="GO" id="GO:0070006">
    <property type="term" value="F:metalloaminopeptidase activity"/>
    <property type="evidence" value="ECO:0007669"/>
    <property type="project" value="InterPro"/>
</dbReference>
<dbReference type="InterPro" id="IPR029149">
    <property type="entry name" value="Creatin/AminoP/Spt16_N"/>
</dbReference>
<evidence type="ECO:0000256" key="1">
    <source>
        <dbReference type="ARBA" id="ARBA00001936"/>
    </source>
</evidence>
<dbReference type="GO" id="GO:0006508">
    <property type="term" value="P:proteolysis"/>
    <property type="evidence" value="ECO:0007669"/>
    <property type="project" value="TreeGrafter"/>
</dbReference>
<dbReference type="PANTHER" id="PTHR43226:SF4">
    <property type="entry name" value="XAA-PRO AMINOPEPTIDASE 3"/>
    <property type="match status" value="1"/>
</dbReference>
<evidence type="ECO:0000256" key="5">
    <source>
        <dbReference type="ARBA" id="ARBA00023211"/>
    </source>
</evidence>
<dbReference type="InterPro" id="IPR052433">
    <property type="entry name" value="X-Pro_dipept-like"/>
</dbReference>
<comment type="caution">
    <text evidence="7">The sequence shown here is derived from an EMBL/GenBank/DDBJ whole genome shotgun (WGS) entry which is preliminary data.</text>
</comment>
<keyword evidence="3" id="KW-0479">Metal-binding</keyword>
<dbReference type="SUPFAM" id="SSF55920">
    <property type="entry name" value="Creatinase/aminopeptidase"/>
    <property type="match status" value="4"/>
</dbReference>
<dbReference type="AlphaFoldDB" id="A0A0L7KYU2"/>
<reference evidence="7 8" key="1">
    <citation type="journal article" date="2015" name="Genome Biol. Evol.">
        <title>The genome of winter moth (Operophtera brumata) provides a genomic perspective on sexual dimorphism and phenology.</title>
        <authorList>
            <person name="Derks M.F."/>
            <person name="Smit S."/>
            <person name="Salis L."/>
            <person name="Schijlen E."/>
            <person name="Bossers A."/>
            <person name="Mateman C."/>
            <person name="Pijl A.S."/>
            <person name="de Ridder D."/>
            <person name="Groenen M.A."/>
            <person name="Visser M.E."/>
            <person name="Megens H.J."/>
        </authorList>
    </citation>
    <scope>NUCLEOTIDE SEQUENCE [LARGE SCALE GENOMIC DNA]</scope>
    <source>
        <strain evidence="7">WM2013NL</strain>
        <tissue evidence="7">Head and thorax</tissue>
    </source>
</reference>
<dbReference type="InterPro" id="IPR007865">
    <property type="entry name" value="Aminopep_P_N"/>
</dbReference>
<dbReference type="SUPFAM" id="SSF53092">
    <property type="entry name" value="Creatinase/prolidase N-terminal domain"/>
    <property type="match status" value="5"/>
</dbReference>
<dbReference type="GO" id="GO:0005739">
    <property type="term" value="C:mitochondrion"/>
    <property type="evidence" value="ECO:0007669"/>
    <property type="project" value="TreeGrafter"/>
</dbReference>
<dbReference type="SMART" id="SM01011">
    <property type="entry name" value="AMP_N"/>
    <property type="match status" value="1"/>
</dbReference>
<gene>
    <name evidence="7" type="ORF">OBRU01_18381</name>
</gene>
<dbReference type="Gene3D" id="3.90.230.10">
    <property type="entry name" value="Creatinase/methionine aminopeptidase superfamily"/>
    <property type="match status" value="4"/>
</dbReference>
<dbReference type="Pfam" id="PF05195">
    <property type="entry name" value="AMP_N"/>
    <property type="match status" value="1"/>
</dbReference>
<accession>A0A0L7KYU2</accession>
<feature type="domain" description="Aminopeptidase P N-terminal" evidence="6">
    <location>
        <begin position="74"/>
        <end position="204"/>
    </location>
</feature>
<dbReference type="Pfam" id="PF00557">
    <property type="entry name" value="Peptidase_M24"/>
    <property type="match status" value="4"/>
</dbReference>
<evidence type="ECO:0000259" key="6">
    <source>
        <dbReference type="SMART" id="SM01011"/>
    </source>
</evidence>
<evidence type="ECO:0000256" key="2">
    <source>
        <dbReference type="ARBA" id="ARBA00008766"/>
    </source>
</evidence>
<comment type="similarity">
    <text evidence="2">Belongs to the peptidase M24B family.</text>
</comment>
<dbReference type="Gene3D" id="3.40.350.10">
    <property type="entry name" value="Creatinase/prolidase N-terminal domain"/>
    <property type="match status" value="5"/>
</dbReference>
<dbReference type="InterPro" id="IPR036005">
    <property type="entry name" value="Creatinase/aminopeptidase-like"/>
</dbReference>
<evidence type="ECO:0000313" key="8">
    <source>
        <dbReference type="Proteomes" id="UP000037510"/>
    </source>
</evidence>
<keyword evidence="5" id="KW-0464">Manganese</keyword>
<dbReference type="InterPro" id="IPR000994">
    <property type="entry name" value="Pept_M24"/>
</dbReference>
<organism evidence="7 8">
    <name type="scientific">Operophtera brumata</name>
    <name type="common">Winter moth</name>
    <name type="synonym">Phalaena brumata</name>
    <dbReference type="NCBI Taxonomy" id="104452"/>
    <lineage>
        <taxon>Eukaryota</taxon>
        <taxon>Metazoa</taxon>
        <taxon>Ecdysozoa</taxon>
        <taxon>Arthropoda</taxon>
        <taxon>Hexapoda</taxon>
        <taxon>Insecta</taxon>
        <taxon>Pterygota</taxon>
        <taxon>Neoptera</taxon>
        <taxon>Endopterygota</taxon>
        <taxon>Lepidoptera</taxon>
        <taxon>Glossata</taxon>
        <taxon>Ditrysia</taxon>
        <taxon>Geometroidea</taxon>
        <taxon>Geometridae</taxon>
        <taxon>Larentiinae</taxon>
        <taxon>Operophtera</taxon>
    </lineage>
</organism>
<dbReference type="PANTHER" id="PTHR43226">
    <property type="entry name" value="XAA-PRO AMINOPEPTIDASE 3"/>
    <property type="match status" value="1"/>
</dbReference>